<keyword evidence="3" id="KW-1185">Reference proteome</keyword>
<dbReference type="EMBL" id="JAESWC010000018">
    <property type="protein sequence ID" value="MBL4937895.1"/>
    <property type="molecule type" value="Genomic_DNA"/>
</dbReference>
<gene>
    <name evidence="2" type="primary">spoIIM</name>
    <name evidence="2" type="ORF">JK636_19485</name>
</gene>
<keyword evidence="1" id="KW-0472">Membrane</keyword>
<name>A0ABS1TEX0_9CLOT</name>
<organism evidence="2 3">
    <name type="scientific">Clostridium rhizosphaerae</name>
    <dbReference type="NCBI Taxonomy" id="2803861"/>
    <lineage>
        <taxon>Bacteria</taxon>
        <taxon>Bacillati</taxon>
        <taxon>Bacillota</taxon>
        <taxon>Clostridia</taxon>
        <taxon>Eubacteriales</taxon>
        <taxon>Clostridiaceae</taxon>
        <taxon>Clostridium</taxon>
    </lineage>
</organism>
<proteinExistence type="predicted"/>
<feature type="transmembrane region" description="Helical" evidence="1">
    <location>
        <begin position="171"/>
        <end position="195"/>
    </location>
</feature>
<dbReference type="RefSeq" id="WP_202750636.1">
    <property type="nucleotide sequence ID" value="NZ_JAESWC010000018.1"/>
</dbReference>
<reference evidence="2 3" key="1">
    <citation type="submission" date="2021-01" db="EMBL/GenBank/DDBJ databases">
        <title>Genome public.</title>
        <authorList>
            <person name="Liu C."/>
            <person name="Sun Q."/>
        </authorList>
    </citation>
    <scope>NUCLEOTIDE SEQUENCE [LARGE SCALE GENOMIC DNA]</scope>
    <source>
        <strain evidence="2 3">YIM B02515</strain>
    </source>
</reference>
<evidence type="ECO:0000313" key="2">
    <source>
        <dbReference type="EMBL" id="MBL4937895.1"/>
    </source>
</evidence>
<evidence type="ECO:0000256" key="1">
    <source>
        <dbReference type="SAM" id="Phobius"/>
    </source>
</evidence>
<accession>A0ABS1TEX0</accession>
<evidence type="ECO:0000313" key="3">
    <source>
        <dbReference type="Proteomes" id="UP000632377"/>
    </source>
</evidence>
<dbReference type="PIRSF" id="PIRSF038973">
    <property type="entry name" value="SpoIIM"/>
    <property type="match status" value="1"/>
</dbReference>
<comment type="caution">
    <text evidence="2">The sequence shown here is derived from an EMBL/GenBank/DDBJ whole genome shotgun (WGS) entry which is preliminary data.</text>
</comment>
<keyword evidence="1" id="KW-1133">Transmembrane helix</keyword>
<feature type="transmembrane region" description="Helical" evidence="1">
    <location>
        <begin position="80"/>
        <end position="102"/>
    </location>
</feature>
<feature type="transmembrane region" description="Helical" evidence="1">
    <location>
        <begin position="109"/>
        <end position="133"/>
    </location>
</feature>
<protein>
    <submittedName>
        <fullName evidence="2">Stage II sporulation protein M</fullName>
    </submittedName>
</protein>
<dbReference type="Proteomes" id="UP000632377">
    <property type="component" value="Unassembled WGS sequence"/>
</dbReference>
<dbReference type="NCBIfam" id="TIGR02831">
    <property type="entry name" value="spo_II_M"/>
    <property type="match status" value="1"/>
</dbReference>
<feature type="transmembrane region" description="Helical" evidence="1">
    <location>
        <begin position="139"/>
        <end position="159"/>
    </location>
</feature>
<sequence>MSNRKITTSLNEHLQQNFWLYVISLFCVFTGIVLGIYAVKYMNNVENSDLLSYFTNFNQNISNGDFKYSMIISDIIKNNISIILAVWFLGLTMVGIPIILIIDIIKGFTLGFTISFIVKGLGTKGIGVILIGILPQNIIYIPCIIIASVVAMEFSLSILREKMNKQWVSSIWMKITSYSFIFILISVLMGVGFLLEAYATPNLIKIII</sequence>
<dbReference type="InterPro" id="IPR002798">
    <property type="entry name" value="SpoIIM-like"/>
</dbReference>
<dbReference type="Pfam" id="PF01944">
    <property type="entry name" value="SpoIIM"/>
    <property type="match status" value="1"/>
</dbReference>
<keyword evidence="1" id="KW-0812">Transmembrane</keyword>
<feature type="transmembrane region" description="Helical" evidence="1">
    <location>
        <begin position="18"/>
        <end position="39"/>
    </location>
</feature>
<dbReference type="InterPro" id="IPR014196">
    <property type="entry name" value="SpoIIM"/>
</dbReference>